<comment type="caution">
    <text evidence="1">The sequence shown here is derived from an EMBL/GenBank/DDBJ whole genome shotgun (WGS) entry which is preliminary data.</text>
</comment>
<dbReference type="OrthoDB" id="1454783at2"/>
<evidence type="ECO:0000313" key="2">
    <source>
        <dbReference type="Proteomes" id="UP000294814"/>
    </source>
</evidence>
<dbReference type="EMBL" id="SMLG01000005">
    <property type="protein sequence ID" value="TDE44477.1"/>
    <property type="molecule type" value="Genomic_DNA"/>
</dbReference>
<evidence type="ECO:0000313" key="1">
    <source>
        <dbReference type="EMBL" id="TDE44477.1"/>
    </source>
</evidence>
<organism evidence="1 2">
    <name type="scientific">Flavobacterium rhamnosiphilum</name>
    <dbReference type="NCBI Taxonomy" id="2541724"/>
    <lineage>
        <taxon>Bacteria</taxon>
        <taxon>Pseudomonadati</taxon>
        <taxon>Bacteroidota</taxon>
        <taxon>Flavobacteriia</taxon>
        <taxon>Flavobacteriales</taxon>
        <taxon>Flavobacteriaceae</taxon>
        <taxon>Flavobacterium</taxon>
    </lineage>
</organism>
<accession>A0A4R5F842</accession>
<proteinExistence type="predicted"/>
<dbReference type="AlphaFoldDB" id="A0A4R5F842"/>
<dbReference type="RefSeq" id="WP_131916135.1">
    <property type="nucleotide sequence ID" value="NZ_SMLG01000005.1"/>
</dbReference>
<name>A0A4R5F842_9FLAO</name>
<keyword evidence="2" id="KW-1185">Reference proteome</keyword>
<sequence length="172" mass="20300">MKKRILLNENEFTANQYIGIAERQHENWNKLESLLVKMGLDAKNIESIDQLNEKLKDKFQFPNASKEFNLESLGFTAYYNQATKILNTNDWSKEKPTSESIEAIKEKHRIYTNSDKQIEAYELCQRMFKDIARAKELGLIVDYHLFDFSENCRVYGYRIKNDILGNMIMKVE</sequence>
<gene>
    <name evidence="1" type="ORF">E0I26_08920</name>
</gene>
<reference evidence="1 2" key="1">
    <citation type="submission" date="2019-03" db="EMBL/GenBank/DDBJ databases">
        <title>Novel species of Flavobacterium.</title>
        <authorList>
            <person name="Liu Q."/>
            <person name="Xin Y.-H."/>
        </authorList>
    </citation>
    <scope>NUCLEOTIDE SEQUENCE [LARGE SCALE GENOMIC DNA]</scope>
    <source>
        <strain evidence="1 2">LB3P52</strain>
    </source>
</reference>
<dbReference type="Proteomes" id="UP000294814">
    <property type="component" value="Unassembled WGS sequence"/>
</dbReference>
<protein>
    <submittedName>
        <fullName evidence="1">Uncharacterized protein</fullName>
    </submittedName>
</protein>